<accession>A0A8J3MQ80</accession>
<dbReference type="AlphaFoldDB" id="A0A8J3MQ80"/>
<dbReference type="PANTHER" id="PTHR30061">
    <property type="entry name" value="MALTOSE-BINDING PERIPLASMIC PROTEIN"/>
    <property type="match status" value="1"/>
</dbReference>
<dbReference type="InterPro" id="IPR006059">
    <property type="entry name" value="SBP"/>
</dbReference>
<reference evidence="4" key="1">
    <citation type="submission" date="2020-10" db="EMBL/GenBank/DDBJ databases">
        <title>Taxonomic study of unclassified bacteria belonging to the class Ktedonobacteria.</title>
        <authorList>
            <person name="Yabe S."/>
            <person name="Wang C.M."/>
            <person name="Zheng Y."/>
            <person name="Sakai Y."/>
            <person name="Cavaletti L."/>
            <person name="Monciardini P."/>
            <person name="Donadio S."/>
        </authorList>
    </citation>
    <scope>NUCLEOTIDE SEQUENCE</scope>
    <source>
        <strain evidence="4">SOSP1-1</strain>
    </source>
</reference>
<sequence>MYLNVDIFKERGVELPKDDWTYEEFVEIAQKLTFKRSDGKQVYGYTGAIDADLVNTWSFILGDGATPLSADNKKYTFNSPEGISGLQKLIDLAHKYKVTPPDFGAMASEDIVSGFSQNKTYAMYSAPSGDSSGYKQLGVNFEIRPMPIGNRGKPFTVGGLGVIVVAKHSDKDKEKMAMDFANYLTGKQVAQDVNGYYLAPGARKSIQVLDPISKFSPFVADTYFMPLISQWGQIRTMLHTQIQNAVLGKTSASQALNGPANEINSILASNE</sequence>
<evidence type="ECO:0000313" key="5">
    <source>
        <dbReference type="Proteomes" id="UP000612362"/>
    </source>
</evidence>
<protein>
    <recommendedName>
        <fullName evidence="6">Extracellular solute-binding protein</fullName>
    </recommendedName>
</protein>
<dbReference type="GO" id="GO:1901982">
    <property type="term" value="F:maltose binding"/>
    <property type="evidence" value="ECO:0007669"/>
    <property type="project" value="TreeGrafter"/>
</dbReference>
<dbReference type="EMBL" id="BNJF01000001">
    <property type="protein sequence ID" value="GHO42343.1"/>
    <property type="molecule type" value="Genomic_DNA"/>
</dbReference>
<dbReference type="GO" id="GO:0055052">
    <property type="term" value="C:ATP-binding cassette (ABC) transporter complex, substrate-binding subunit-containing"/>
    <property type="evidence" value="ECO:0007669"/>
    <property type="project" value="TreeGrafter"/>
</dbReference>
<dbReference type="Gene3D" id="3.40.190.10">
    <property type="entry name" value="Periplasmic binding protein-like II"/>
    <property type="match status" value="1"/>
</dbReference>
<dbReference type="PANTHER" id="PTHR30061:SF50">
    <property type="entry name" value="MALTOSE_MALTODEXTRIN-BINDING PERIPLASMIC PROTEIN"/>
    <property type="match status" value="1"/>
</dbReference>
<dbReference type="Pfam" id="PF13416">
    <property type="entry name" value="SBP_bac_8"/>
    <property type="match status" value="1"/>
</dbReference>
<keyword evidence="3" id="KW-0732">Signal</keyword>
<gene>
    <name evidence="4" type="ORF">KSX_05060</name>
</gene>
<evidence type="ECO:0008006" key="6">
    <source>
        <dbReference type="Google" id="ProtNLM"/>
    </source>
</evidence>
<organism evidence="4 5">
    <name type="scientific">Ktedonospora formicarum</name>
    <dbReference type="NCBI Taxonomy" id="2778364"/>
    <lineage>
        <taxon>Bacteria</taxon>
        <taxon>Bacillati</taxon>
        <taxon>Chloroflexota</taxon>
        <taxon>Ktedonobacteria</taxon>
        <taxon>Ktedonobacterales</taxon>
        <taxon>Ktedonobacteraceae</taxon>
        <taxon>Ktedonospora</taxon>
    </lineage>
</organism>
<comment type="caution">
    <text evidence="4">The sequence shown here is derived from an EMBL/GenBank/DDBJ whole genome shotgun (WGS) entry which is preliminary data.</text>
</comment>
<dbReference type="GO" id="GO:0015768">
    <property type="term" value="P:maltose transport"/>
    <property type="evidence" value="ECO:0007669"/>
    <property type="project" value="TreeGrafter"/>
</dbReference>
<keyword evidence="5" id="KW-1185">Reference proteome</keyword>
<evidence type="ECO:0000313" key="4">
    <source>
        <dbReference type="EMBL" id="GHO42343.1"/>
    </source>
</evidence>
<name>A0A8J3MQ80_9CHLR</name>
<dbReference type="SUPFAM" id="SSF53850">
    <property type="entry name" value="Periplasmic binding protein-like II"/>
    <property type="match status" value="1"/>
</dbReference>
<evidence type="ECO:0000256" key="2">
    <source>
        <dbReference type="ARBA" id="ARBA00022448"/>
    </source>
</evidence>
<evidence type="ECO:0000256" key="1">
    <source>
        <dbReference type="ARBA" id="ARBA00008520"/>
    </source>
</evidence>
<comment type="similarity">
    <text evidence="1">Belongs to the bacterial solute-binding protein 1 family.</text>
</comment>
<dbReference type="GO" id="GO:0042956">
    <property type="term" value="P:maltodextrin transmembrane transport"/>
    <property type="evidence" value="ECO:0007669"/>
    <property type="project" value="TreeGrafter"/>
</dbReference>
<keyword evidence="2" id="KW-0813">Transport</keyword>
<dbReference type="RefSeq" id="WP_268886616.1">
    <property type="nucleotide sequence ID" value="NZ_BNJF01000001.1"/>
</dbReference>
<proteinExistence type="inferred from homology"/>
<dbReference type="Proteomes" id="UP000612362">
    <property type="component" value="Unassembled WGS sequence"/>
</dbReference>
<evidence type="ECO:0000256" key="3">
    <source>
        <dbReference type="ARBA" id="ARBA00022729"/>
    </source>
</evidence>